<reference evidence="8" key="1">
    <citation type="journal article" date="2019" name="Int. J. Syst. Evol. Microbiol.">
        <title>The Global Catalogue of Microorganisms (GCM) 10K type strain sequencing project: providing services to taxonomists for standard genome sequencing and annotation.</title>
        <authorList>
            <consortium name="The Broad Institute Genomics Platform"/>
            <consortium name="The Broad Institute Genome Sequencing Center for Infectious Disease"/>
            <person name="Wu L."/>
            <person name="Ma J."/>
        </authorList>
    </citation>
    <scope>NUCLEOTIDE SEQUENCE [LARGE SCALE GENOMIC DNA]</scope>
    <source>
        <strain evidence="8">CGMCC 4.7466</strain>
    </source>
</reference>
<dbReference type="SUPFAM" id="SSF51395">
    <property type="entry name" value="FMN-linked oxidoreductases"/>
    <property type="match status" value="1"/>
</dbReference>
<dbReference type="CDD" id="cd02803">
    <property type="entry name" value="OYE_like_FMN_family"/>
    <property type="match status" value="1"/>
</dbReference>
<keyword evidence="3" id="KW-0288">FMN</keyword>
<evidence type="ECO:0000256" key="5">
    <source>
        <dbReference type="ARBA" id="ARBA00023002"/>
    </source>
</evidence>
<dbReference type="EMBL" id="JBHSJJ010000018">
    <property type="protein sequence ID" value="MFC4874434.1"/>
    <property type="molecule type" value="Genomic_DNA"/>
</dbReference>
<evidence type="ECO:0000313" key="7">
    <source>
        <dbReference type="EMBL" id="MFC4874434.1"/>
    </source>
</evidence>
<keyword evidence="2" id="KW-0285">Flavoprotein</keyword>
<dbReference type="PANTHER" id="PTHR43303">
    <property type="entry name" value="NADPH DEHYDROGENASE C23G7.10C-RELATED"/>
    <property type="match status" value="1"/>
</dbReference>
<organism evidence="7 8">
    <name type="scientific">Negadavirga shengliensis</name>
    <dbReference type="NCBI Taxonomy" id="1389218"/>
    <lineage>
        <taxon>Bacteria</taxon>
        <taxon>Pseudomonadati</taxon>
        <taxon>Bacteroidota</taxon>
        <taxon>Cytophagia</taxon>
        <taxon>Cytophagales</taxon>
        <taxon>Cyclobacteriaceae</taxon>
        <taxon>Negadavirga</taxon>
    </lineage>
</organism>
<evidence type="ECO:0000259" key="6">
    <source>
        <dbReference type="Pfam" id="PF00724"/>
    </source>
</evidence>
<comment type="cofactor">
    <cofactor evidence="1">
        <name>FMN</name>
        <dbReference type="ChEBI" id="CHEBI:58210"/>
    </cofactor>
</comment>
<dbReference type="Pfam" id="PF00724">
    <property type="entry name" value="Oxidored_FMN"/>
    <property type="match status" value="1"/>
</dbReference>
<dbReference type="InterPro" id="IPR044152">
    <property type="entry name" value="YqjM-like"/>
</dbReference>
<feature type="domain" description="NADH:flavin oxidoreductase/NADH oxidase N-terminal" evidence="6">
    <location>
        <begin position="4"/>
        <end position="339"/>
    </location>
</feature>
<evidence type="ECO:0000256" key="4">
    <source>
        <dbReference type="ARBA" id="ARBA00022857"/>
    </source>
</evidence>
<dbReference type="InterPro" id="IPR001155">
    <property type="entry name" value="OxRdtase_FMN_N"/>
</dbReference>
<name>A0ABV9T7S4_9BACT</name>
<accession>A0ABV9T7S4</accession>
<keyword evidence="4" id="KW-0521">NADP</keyword>
<evidence type="ECO:0000256" key="3">
    <source>
        <dbReference type="ARBA" id="ARBA00022643"/>
    </source>
</evidence>
<keyword evidence="8" id="KW-1185">Reference proteome</keyword>
<comment type="caution">
    <text evidence="7">The sequence shown here is derived from an EMBL/GenBank/DDBJ whole genome shotgun (WGS) entry which is preliminary data.</text>
</comment>
<dbReference type="Gene3D" id="3.20.20.70">
    <property type="entry name" value="Aldolase class I"/>
    <property type="match status" value="1"/>
</dbReference>
<dbReference type="RefSeq" id="WP_377068277.1">
    <property type="nucleotide sequence ID" value="NZ_JBHSJJ010000018.1"/>
</dbReference>
<keyword evidence="5" id="KW-0560">Oxidoreductase</keyword>
<dbReference type="PANTHER" id="PTHR43303:SF4">
    <property type="entry name" value="NADPH DEHYDROGENASE C23G7.10C-RELATED"/>
    <property type="match status" value="1"/>
</dbReference>
<evidence type="ECO:0000256" key="2">
    <source>
        <dbReference type="ARBA" id="ARBA00022630"/>
    </source>
</evidence>
<dbReference type="Proteomes" id="UP001595818">
    <property type="component" value="Unassembled WGS sequence"/>
</dbReference>
<proteinExistence type="predicted"/>
<evidence type="ECO:0000256" key="1">
    <source>
        <dbReference type="ARBA" id="ARBA00001917"/>
    </source>
</evidence>
<gene>
    <name evidence="7" type="ORF">ACFPFU_22210</name>
</gene>
<evidence type="ECO:0000313" key="8">
    <source>
        <dbReference type="Proteomes" id="UP001595818"/>
    </source>
</evidence>
<sequence length="372" mass="40977">MKTLFDPSSINSQVIKNRFLVAPMTRVSADLKGVPTMEMQEYYTAFAVGGFGGIITEGIYTDDHYARAYPNQPGLVHWTQVEAWKRITAKIRDQNALVIAQLMHAGSISQALAKTKAPSEIIPLGKKLGHYGGGDGPFPVPEAMGEDDIRQVINGFVSSAENALAAGFHGIELHAANGYLLDQFLTPYLNLRTDEYGGTMDNRFRVICEIIAGIRNQVPANFIVGLRISEGKVNNLAYRWEGGSKTAKALLHEIQKSPVDYLHIAAEHFGWEGECLYPDGSSLTGLAKEILDIPVIANGKMADLSLSQKLLDTEQADLFAIGKEALSNPDFVHKVANNMEIVPFDSRLLYPNPSLFSDQKYRKYLMHTTSLC</sequence>
<protein>
    <submittedName>
        <fullName evidence="7">NADH:flavin oxidoreductase</fullName>
    </submittedName>
</protein>
<dbReference type="InterPro" id="IPR013785">
    <property type="entry name" value="Aldolase_TIM"/>
</dbReference>